<comment type="caution">
    <text evidence="1">The sequence shown here is derived from an EMBL/GenBank/DDBJ whole genome shotgun (WGS) entry which is preliminary data.</text>
</comment>
<reference evidence="1 2" key="1">
    <citation type="submission" date="2013-06" db="EMBL/GenBank/DDBJ databases">
        <title>The Genome Sequence of Acinetobacter rudis CIP 110305.</title>
        <authorList>
            <consortium name="The Broad Institute Genome Sequencing Platform"/>
            <consortium name="The Broad Institute Genome Sequencing Center for Infectious Disease"/>
            <person name="Cerqueira G."/>
            <person name="Feldgarden M."/>
            <person name="Courvalin P."/>
            <person name="Perichon B."/>
            <person name="Grillot-Courvalin C."/>
            <person name="Clermont D."/>
            <person name="Rocha E."/>
            <person name="Yoon E.-J."/>
            <person name="Nemec A."/>
            <person name="Young S.K."/>
            <person name="Zeng Q."/>
            <person name="Gargeya S."/>
            <person name="Fitzgerald M."/>
            <person name="Abouelleil A."/>
            <person name="Alvarado L."/>
            <person name="Berlin A.M."/>
            <person name="Chapman S.B."/>
            <person name="Dewar J."/>
            <person name="Goldberg J."/>
            <person name="Griggs A."/>
            <person name="Gujja S."/>
            <person name="Hansen M."/>
            <person name="Howarth C."/>
            <person name="Imamovic A."/>
            <person name="Larimer J."/>
            <person name="McCowan C."/>
            <person name="Murphy C."/>
            <person name="Pearson M."/>
            <person name="Priest M."/>
            <person name="Roberts A."/>
            <person name="Saif S."/>
            <person name="Shea T."/>
            <person name="Sykes S."/>
            <person name="Wortman J."/>
            <person name="Nusbaum C."/>
            <person name="Birren B."/>
        </authorList>
    </citation>
    <scope>NUCLEOTIDE SEQUENCE [LARGE SCALE GENOMIC DNA]</scope>
    <source>
        <strain evidence="1 2">CIP 110305</strain>
    </source>
</reference>
<keyword evidence="2" id="KW-1185">Reference proteome</keyword>
<evidence type="ECO:0000313" key="1">
    <source>
        <dbReference type="EMBL" id="EPF73999.1"/>
    </source>
</evidence>
<accession>S3NI22</accession>
<dbReference type="STRING" id="632955.GCA_000829675_02501"/>
<protein>
    <recommendedName>
        <fullName evidence="3">DUF2514 domain-containing protein</fullName>
    </recommendedName>
</protein>
<dbReference type="EMBL" id="ATGI01000022">
    <property type="protein sequence ID" value="EPF73999.1"/>
    <property type="molecule type" value="Genomic_DNA"/>
</dbReference>
<dbReference type="AlphaFoldDB" id="S3NI22"/>
<dbReference type="PATRIC" id="fig|421052.3.peg.1835"/>
<organism evidence="1 2">
    <name type="scientific">Acinetobacter rudis CIP 110305</name>
    <dbReference type="NCBI Taxonomy" id="421052"/>
    <lineage>
        <taxon>Bacteria</taxon>
        <taxon>Pseudomonadati</taxon>
        <taxon>Pseudomonadota</taxon>
        <taxon>Gammaproteobacteria</taxon>
        <taxon>Moraxellales</taxon>
        <taxon>Moraxellaceae</taxon>
        <taxon>Acinetobacter</taxon>
    </lineage>
</organism>
<dbReference type="Proteomes" id="UP000014568">
    <property type="component" value="Unassembled WGS sequence"/>
</dbReference>
<name>S3NI22_9GAMM</name>
<gene>
    <name evidence="1" type="ORF">F945_01878</name>
</gene>
<evidence type="ECO:0000313" key="2">
    <source>
        <dbReference type="Proteomes" id="UP000014568"/>
    </source>
</evidence>
<evidence type="ECO:0008006" key="3">
    <source>
        <dbReference type="Google" id="ProtNLM"/>
    </source>
</evidence>
<sequence>MQILAFILNNKRWTMIIVLLLYSVFQTWQSNRLTGDLAKLKIECQTKVKTEVAKAVKPYEQAMSKAQSEALAKEKTYQDNLLKAEQNANQKIKTANDDAVAADRAANSLSKQLSEAKRNLSNAPRETIIKYITVQSDVFEQCTAEYTKMARSCDAERIDKEKLIEAWPSK</sequence>
<dbReference type="OrthoDB" id="6690560at2"/>
<proteinExistence type="predicted"/>
<dbReference type="HOGENOM" id="CLU_136597_0_0_6"/>
<dbReference type="eggNOG" id="ENOG5033KX1">
    <property type="taxonomic scope" value="Bacteria"/>
</dbReference>